<accession>A0AAV5NK39</accession>
<gene>
    <name evidence="1" type="ORF">GCM10007867_31950</name>
</gene>
<reference evidence="2" key="1">
    <citation type="journal article" date="2019" name="Int. J. Syst. Evol. Microbiol.">
        <title>The Global Catalogue of Microorganisms (GCM) 10K type strain sequencing project: providing services to taxonomists for standard genome sequencing and annotation.</title>
        <authorList>
            <consortium name="The Broad Institute Genomics Platform"/>
            <consortium name="The Broad Institute Genome Sequencing Center for Infectious Disease"/>
            <person name="Wu L."/>
            <person name="Ma J."/>
        </authorList>
    </citation>
    <scope>NUCLEOTIDE SEQUENCE [LARGE SCALE GENOMIC DNA]</scope>
    <source>
        <strain evidence="2">NBRC 3267</strain>
    </source>
</reference>
<evidence type="ECO:0000313" key="2">
    <source>
        <dbReference type="Proteomes" id="UP001156614"/>
    </source>
</evidence>
<dbReference type="EMBL" id="BSNU01000016">
    <property type="protein sequence ID" value="GLQ64348.1"/>
    <property type="molecule type" value="Genomic_DNA"/>
</dbReference>
<organism evidence="1 2">
    <name type="scientific">Gluconobacter cerinus</name>
    <dbReference type="NCBI Taxonomy" id="38307"/>
    <lineage>
        <taxon>Bacteria</taxon>
        <taxon>Pseudomonadati</taxon>
        <taxon>Pseudomonadota</taxon>
        <taxon>Alphaproteobacteria</taxon>
        <taxon>Acetobacterales</taxon>
        <taxon>Acetobacteraceae</taxon>
        <taxon>Gluconobacter</taxon>
    </lineage>
</organism>
<name>A0AAV5NK39_9PROT</name>
<keyword evidence="2" id="KW-1185">Reference proteome</keyword>
<protein>
    <recommendedName>
        <fullName evidence="3">Polysaccharide biosynthesis protein GumN</fullName>
    </recommendedName>
</protein>
<dbReference type="InterPro" id="IPR002816">
    <property type="entry name" value="TraB/PrgY/GumN_fam"/>
</dbReference>
<dbReference type="RefSeq" id="WP_099213366.1">
    <property type="nucleotide sequence ID" value="NZ_BEWM01000007.1"/>
</dbReference>
<dbReference type="Proteomes" id="UP001156614">
    <property type="component" value="Unassembled WGS sequence"/>
</dbReference>
<evidence type="ECO:0008006" key="3">
    <source>
        <dbReference type="Google" id="ProtNLM"/>
    </source>
</evidence>
<dbReference type="Pfam" id="PF01963">
    <property type="entry name" value="TraB_PrgY_gumN"/>
    <property type="match status" value="1"/>
</dbReference>
<proteinExistence type="predicted"/>
<dbReference type="AlphaFoldDB" id="A0AAV5NK39"/>
<sequence length="314" mass="34990">MTDKHTTIRKICVLITLGAIMVLRCSVALAGVEAIQIEKSGIKPSIIVPGVHAPVFGIEAPSAAVFVGKSVLLSEGTEANQDAKTQPEKLEHSVPEIVLNPTVVASWVNGIDIEKLKSRLQLHLACYTGQEMLRARNTDMYSRVLLNMKTAQAAEFILEMPCPQPAGLSRDDLVRTEAQESGVTIKRLEHLNEWEAVQKEIPDDYYRDSIVEMLKRPEENLSSPPFVSFVQNGQYDEFDAWIRNRNVTVSQKKMYEYDVTKRTSQMYRAMTPYVRSGGAVILIGAAHLGGPDGLAALLRRDGYYLRPITLPEHK</sequence>
<evidence type="ECO:0000313" key="1">
    <source>
        <dbReference type="EMBL" id="GLQ64348.1"/>
    </source>
</evidence>
<comment type="caution">
    <text evidence="1">The sequence shown here is derived from an EMBL/GenBank/DDBJ whole genome shotgun (WGS) entry which is preliminary data.</text>
</comment>